<accession>A0A1I8P1H1</accession>
<evidence type="ECO:0000256" key="8">
    <source>
        <dbReference type="SAM" id="MobiDB-lite"/>
    </source>
</evidence>
<organism evidence="11 12">
    <name type="scientific">Stomoxys calcitrans</name>
    <name type="common">Stable fly</name>
    <name type="synonym">Conops calcitrans</name>
    <dbReference type="NCBI Taxonomy" id="35570"/>
    <lineage>
        <taxon>Eukaryota</taxon>
        <taxon>Metazoa</taxon>
        <taxon>Ecdysozoa</taxon>
        <taxon>Arthropoda</taxon>
        <taxon>Hexapoda</taxon>
        <taxon>Insecta</taxon>
        <taxon>Pterygota</taxon>
        <taxon>Neoptera</taxon>
        <taxon>Endopterygota</taxon>
        <taxon>Diptera</taxon>
        <taxon>Brachycera</taxon>
        <taxon>Muscomorpha</taxon>
        <taxon>Muscoidea</taxon>
        <taxon>Muscidae</taxon>
        <taxon>Stomoxys</taxon>
    </lineage>
</organism>
<dbReference type="PANTHER" id="PTHR23292:SF14">
    <property type="entry name" value="FI16615P1-RELATED"/>
    <property type="match status" value="1"/>
</dbReference>
<evidence type="ECO:0000256" key="9">
    <source>
        <dbReference type="SAM" id="Phobius"/>
    </source>
</evidence>
<comment type="subcellular location">
    <subcellularLocation>
        <location evidence="2">Endosome membrane</location>
        <topology evidence="2">Peripheral membrane protein</topology>
    </subcellularLocation>
    <subcellularLocation>
        <location evidence="1">Late endosome membrane</location>
    </subcellularLocation>
    <subcellularLocation>
        <location evidence="3">Lysosome membrane</location>
        <topology evidence="3">Peripheral membrane protein</topology>
        <orientation evidence="3">Cytoplasmic side</orientation>
    </subcellularLocation>
</comment>
<keyword evidence="9" id="KW-0812">Transmembrane</keyword>
<dbReference type="PANTHER" id="PTHR23292">
    <property type="entry name" value="LIPOPOLYSACCHARIDE-INDUCED TUMOR NECROSIS FACTOR-ALPHA FACTOR"/>
    <property type="match status" value="1"/>
</dbReference>
<feature type="domain" description="LITAF" evidence="10">
    <location>
        <begin position="113"/>
        <end position="197"/>
    </location>
</feature>
<feature type="transmembrane region" description="Helical" evidence="9">
    <location>
        <begin position="154"/>
        <end position="173"/>
    </location>
</feature>
<sequence length="202" mass="21749">MDQKHAMLYPDPSAMPNDQRSSAAAAIGLPIEAPPSYDMATRAPMPQAPQSNIGWATNGPPISNAPSSSSSRYTDYPNHPHNIDQPRYPSPQSGTNQSTVTARESHETTVVTVQPTPTTFTSQLGPNPSKVTCPACGASKISRICYTPNSRTHLCAFVLCLVGWCCCACVVPYCMNSCRTGNHYCAKCNAFLGTYNPKTNLF</sequence>
<evidence type="ECO:0000256" key="3">
    <source>
        <dbReference type="ARBA" id="ARBA00004630"/>
    </source>
</evidence>
<dbReference type="GO" id="GO:0008270">
    <property type="term" value="F:zinc ion binding"/>
    <property type="evidence" value="ECO:0007669"/>
    <property type="project" value="TreeGrafter"/>
</dbReference>
<feature type="region of interest" description="Disordered" evidence="8">
    <location>
        <begin position="1"/>
        <end position="110"/>
    </location>
</feature>
<dbReference type="Pfam" id="PF10601">
    <property type="entry name" value="zf-LITAF-like"/>
    <property type="match status" value="1"/>
</dbReference>
<dbReference type="EnsemblMetazoa" id="SCAU004006-RA">
    <property type="protein sequence ID" value="SCAU004006-PA"/>
    <property type="gene ID" value="SCAU004006"/>
</dbReference>
<evidence type="ECO:0000256" key="5">
    <source>
        <dbReference type="ARBA" id="ARBA00022723"/>
    </source>
</evidence>
<evidence type="ECO:0000256" key="2">
    <source>
        <dbReference type="ARBA" id="ARBA00004481"/>
    </source>
</evidence>
<dbReference type="STRING" id="35570.A0A1I8P1H1"/>
<comment type="similarity">
    <text evidence="4">Belongs to the CDIP1/LITAF family.</text>
</comment>
<evidence type="ECO:0000256" key="1">
    <source>
        <dbReference type="ARBA" id="ARBA00004414"/>
    </source>
</evidence>
<dbReference type="GO" id="GO:0031902">
    <property type="term" value="C:late endosome membrane"/>
    <property type="evidence" value="ECO:0007669"/>
    <property type="project" value="UniProtKB-SubCell"/>
</dbReference>
<evidence type="ECO:0000313" key="11">
    <source>
        <dbReference type="EnsemblMetazoa" id="SCAU004006-PA"/>
    </source>
</evidence>
<proteinExistence type="inferred from homology"/>
<feature type="compositionally biased region" description="Polar residues" evidence="8">
    <location>
        <begin position="48"/>
        <end position="66"/>
    </location>
</feature>
<keyword evidence="6" id="KW-0862">Zinc</keyword>
<evidence type="ECO:0000256" key="4">
    <source>
        <dbReference type="ARBA" id="ARBA00005975"/>
    </source>
</evidence>
<dbReference type="Proteomes" id="UP000095300">
    <property type="component" value="Unassembled WGS sequence"/>
</dbReference>
<keyword evidence="7 9" id="KW-0472">Membrane</keyword>
<feature type="compositionally biased region" description="Polar residues" evidence="8">
    <location>
        <begin position="90"/>
        <end position="102"/>
    </location>
</feature>
<keyword evidence="5" id="KW-0479">Metal-binding</keyword>
<dbReference type="GO" id="GO:0005765">
    <property type="term" value="C:lysosomal membrane"/>
    <property type="evidence" value="ECO:0007669"/>
    <property type="project" value="UniProtKB-SubCell"/>
</dbReference>
<dbReference type="KEGG" id="scac:106088008"/>
<dbReference type="SMART" id="SM00714">
    <property type="entry name" value="LITAF"/>
    <property type="match status" value="1"/>
</dbReference>
<dbReference type="OrthoDB" id="5599753at2759"/>
<evidence type="ECO:0000256" key="7">
    <source>
        <dbReference type="ARBA" id="ARBA00023136"/>
    </source>
</evidence>
<name>A0A1I8P1H1_STOCA</name>
<dbReference type="InterPro" id="IPR006629">
    <property type="entry name" value="LITAF"/>
</dbReference>
<gene>
    <name evidence="11" type="primary">106088008</name>
</gene>
<dbReference type="PROSITE" id="PS51837">
    <property type="entry name" value="LITAF"/>
    <property type="match status" value="1"/>
</dbReference>
<protein>
    <recommendedName>
        <fullName evidence="10">LITAF domain-containing protein</fullName>
    </recommendedName>
</protein>
<keyword evidence="9" id="KW-1133">Transmembrane helix</keyword>
<dbReference type="InterPro" id="IPR037519">
    <property type="entry name" value="LITAF_fam"/>
</dbReference>
<reference evidence="11" key="1">
    <citation type="submission" date="2020-05" db="UniProtKB">
        <authorList>
            <consortium name="EnsemblMetazoa"/>
        </authorList>
    </citation>
    <scope>IDENTIFICATION</scope>
    <source>
        <strain evidence="11">USDA</strain>
    </source>
</reference>
<keyword evidence="12" id="KW-1185">Reference proteome</keyword>
<evidence type="ECO:0000256" key="6">
    <source>
        <dbReference type="ARBA" id="ARBA00022833"/>
    </source>
</evidence>
<evidence type="ECO:0000259" key="10">
    <source>
        <dbReference type="PROSITE" id="PS51837"/>
    </source>
</evidence>
<dbReference type="AlphaFoldDB" id="A0A1I8P1H1"/>
<evidence type="ECO:0000313" key="12">
    <source>
        <dbReference type="Proteomes" id="UP000095300"/>
    </source>
</evidence>
<dbReference type="VEuPathDB" id="VectorBase:SCAU004006"/>